<comment type="caution">
    <text evidence="2">The sequence shown here is derived from an EMBL/GenBank/DDBJ whole genome shotgun (WGS) entry which is preliminary data.</text>
</comment>
<proteinExistence type="predicted"/>
<evidence type="ECO:0000313" key="2">
    <source>
        <dbReference type="EMBL" id="MFC3103022.1"/>
    </source>
</evidence>
<dbReference type="Pfam" id="PF19834">
    <property type="entry name" value="DUF6314"/>
    <property type="match status" value="1"/>
</dbReference>
<dbReference type="RefSeq" id="WP_380686645.1">
    <property type="nucleotide sequence ID" value="NZ_JBHRSS010000003.1"/>
</dbReference>
<feature type="domain" description="DUF6314" evidence="1">
    <location>
        <begin position="44"/>
        <end position="160"/>
    </location>
</feature>
<dbReference type="Proteomes" id="UP001595462">
    <property type="component" value="Unassembled WGS sequence"/>
</dbReference>
<protein>
    <submittedName>
        <fullName evidence="2">DUF6314 family protein</fullName>
    </submittedName>
</protein>
<dbReference type="InterPro" id="IPR045632">
    <property type="entry name" value="DUF6314"/>
</dbReference>
<keyword evidence="3" id="KW-1185">Reference proteome</keyword>
<sequence length="175" mass="19503">MSDTGTKTAENSVIVKAWQCLPRIASLAFTTTPGPRSRTGWAGTGHAEVLCEHGHDTLRFSETGLFTPADSDRPLNFHNSFRWERRADVLSLSHERFGRDRPVWLFDLIATGNDCLTSADPHVCNADLYQAKLTLTQAGFTLQWSISGPAKDETLIYHYRVADPVHKDVDAPAHR</sequence>
<evidence type="ECO:0000313" key="3">
    <source>
        <dbReference type="Proteomes" id="UP001595462"/>
    </source>
</evidence>
<dbReference type="EMBL" id="JBHRSS010000003">
    <property type="protein sequence ID" value="MFC3103022.1"/>
    <property type="molecule type" value="Genomic_DNA"/>
</dbReference>
<gene>
    <name evidence="2" type="ORF">ACFOSU_03875</name>
</gene>
<reference evidence="3" key="1">
    <citation type="journal article" date="2019" name="Int. J. Syst. Evol. Microbiol.">
        <title>The Global Catalogue of Microorganisms (GCM) 10K type strain sequencing project: providing services to taxonomists for standard genome sequencing and annotation.</title>
        <authorList>
            <consortium name="The Broad Institute Genomics Platform"/>
            <consortium name="The Broad Institute Genome Sequencing Center for Infectious Disease"/>
            <person name="Wu L."/>
            <person name="Ma J."/>
        </authorList>
    </citation>
    <scope>NUCLEOTIDE SEQUENCE [LARGE SCALE GENOMIC DNA]</scope>
    <source>
        <strain evidence="3">KCTC 52640</strain>
    </source>
</reference>
<name>A0ABV7EMW8_9GAMM</name>
<organism evidence="2 3">
    <name type="scientific">Salinisphaera aquimarina</name>
    <dbReference type="NCBI Taxonomy" id="2094031"/>
    <lineage>
        <taxon>Bacteria</taxon>
        <taxon>Pseudomonadati</taxon>
        <taxon>Pseudomonadota</taxon>
        <taxon>Gammaproteobacteria</taxon>
        <taxon>Salinisphaerales</taxon>
        <taxon>Salinisphaeraceae</taxon>
        <taxon>Salinisphaera</taxon>
    </lineage>
</organism>
<evidence type="ECO:0000259" key="1">
    <source>
        <dbReference type="Pfam" id="PF19834"/>
    </source>
</evidence>
<accession>A0ABV7EMW8</accession>